<evidence type="ECO:0000256" key="1">
    <source>
        <dbReference type="ARBA" id="ARBA00004141"/>
    </source>
</evidence>
<feature type="transmembrane region" description="Helical" evidence="9">
    <location>
        <begin position="143"/>
        <end position="161"/>
    </location>
</feature>
<dbReference type="GO" id="GO:0005886">
    <property type="term" value="C:plasma membrane"/>
    <property type="evidence" value="ECO:0007669"/>
    <property type="project" value="TreeGrafter"/>
</dbReference>
<evidence type="ECO:0000313" key="12">
    <source>
        <dbReference type="Proteomes" id="UP000261660"/>
    </source>
</evidence>
<keyword evidence="8" id="KW-0807">Transducer</keyword>
<dbReference type="PANTHER" id="PTHR24232:SF96">
    <property type="entry name" value="PSYCHOSINE RECEPTOR-LIKE"/>
    <property type="match status" value="1"/>
</dbReference>
<keyword evidence="2 9" id="KW-0812">Transmembrane</keyword>
<feature type="transmembrane region" description="Helical" evidence="9">
    <location>
        <begin position="167"/>
        <end position="185"/>
    </location>
</feature>
<dbReference type="RefSeq" id="XP_065815412.1">
    <property type="nucleotide sequence ID" value="XM_065959340.1"/>
</dbReference>
<evidence type="ECO:0000256" key="2">
    <source>
        <dbReference type="ARBA" id="ARBA00022692"/>
    </source>
</evidence>
<feature type="transmembrane region" description="Helical" evidence="9">
    <location>
        <begin position="66"/>
        <end position="84"/>
    </location>
</feature>
<proteinExistence type="predicted"/>
<sequence length="302" mass="33351">MAERSTETATVPVLTSVTHNQSGNGTTPLGVQVASVISWLTFSIGLPAIGLAIYTLKNLSKGENKIPIHVMFLLVSDIISFFGRPKVNPDMESGTVFSSNPTDFIFYFGVVTNITLMVFIAQERHLVVAYPQCQGCCISIRRSPAVALLAWAAPFGILALAVLHYNLWFAVSLLAPFPLLLFFTVDSWRALICSRTNPTTPERRRAVLGIGAIWANYTFLYTPFILSILLDALSFEEIVSYLGLVSHLLLYLSPLVDPFLYIFMTRGLKEVLQALPCCHSSSRKENMRPTVDTVAGTIETRL</sequence>
<comment type="subcellular location">
    <subcellularLocation>
        <location evidence="1">Membrane</location>
        <topology evidence="1">Multi-pass membrane protein</topology>
    </subcellularLocation>
</comment>
<dbReference type="GO" id="GO:0035025">
    <property type="term" value="P:positive regulation of Rho protein signal transduction"/>
    <property type="evidence" value="ECO:0007669"/>
    <property type="project" value="TreeGrafter"/>
</dbReference>
<keyword evidence="7" id="KW-0325">Glycoprotein</keyword>
<dbReference type="PROSITE" id="PS50262">
    <property type="entry name" value="G_PROTEIN_RECEP_F1_2"/>
    <property type="match status" value="1"/>
</dbReference>
<evidence type="ECO:0000256" key="7">
    <source>
        <dbReference type="ARBA" id="ARBA00023180"/>
    </source>
</evidence>
<feature type="transmembrane region" description="Helical" evidence="9">
    <location>
        <begin position="238"/>
        <end position="263"/>
    </location>
</feature>
<feature type="transmembrane region" description="Helical" evidence="9">
    <location>
        <begin position="206"/>
        <end position="226"/>
    </location>
</feature>
<dbReference type="InterPro" id="IPR017452">
    <property type="entry name" value="GPCR_Rhodpsn_7TM"/>
</dbReference>
<dbReference type="GeneTree" id="ENSGT00940000164014"/>
<feature type="transmembrane region" description="Helical" evidence="9">
    <location>
        <begin position="104"/>
        <end position="122"/>
    </location>
</feature>
<dbReference type="Gene3D" id="1.20.1070.10">
    <property type="entry name" value="Rhodopsin 7-helix transmembrane proteins"/>
    <property type="match status" value="2"/>
</dbReference>
<protein>
    <submittedName>
        <fullName evidence="11">Si:ch211-132e22.4</fullName>
    </submittedName>
</protein>
<feature type="transmembrane region" description="Helical" evidence="9">
    <location>
        <begin position="36"/>
        <end position="54"/>
    </location>
</feature>
<evidence type="ECO:0000256" key="4">
    <source>
        <dbReference type="ARBA" id="ARBA00023040"/>
    </source>
</evidence>
<evidence type="ECO:0000256" key="8">
    <source>
        <dbReference type="ARBA" id="ARBA00023224"/>
    </source>
</evidence>
<dbReference type="GeneID" id="136180337"/>
<evidence type="ECO:0000313" key="11">
    <source>
        <dbReference type="Ensembl" id="ENSLBEP00000004116.1"/>
    </source>
</evidence>
<dbReference type="Proteomes" id="UP000261660">
    <property type="component" value="Unplaced"/>
</dbReference>
<dbReference type="PANTHER" id="PTHR24232">
    <property type="entry name" value="G-PROTEIN COUPLED RECEPTOR"/>
    <property type="match status" value="1"/>
</dbReference>
<keyword evidence="3 9" id="KW-1133">Transmembrane helix</keyword>
<reference evidence="11" key="1">
    <citation type="submission" date="2025-08" db="UniProtKB">
        <authorList>
            <consortium name="Ensembl"/>
        </authorList>
    </citation>
    <scope>IDENTIFICATION</scope>
</reference>
<dbReference type="AlphaFoldDB" id="A0A3Q3EDI4"/>
<evidence type="ECO:0000256" key="9">
    <source>
        <dbReference type="SAM" id="Phobius"/>
    </source>
</evidence>
<evidence type="ECO:0000259" key="10">
    <source>
        <dbReference type="PROSITE" id="PS50262"/>
    </source>
</evidence>
<dbReference type="GO" id="GO:0007200">
    <property type="term" value="P:phospholipase C-activating G protein-coupled receptor signaling pathway"/>
    <property type="evidence" value="ECO:0007669"/>
    <property type="project" value="TreeGrafter"/>
</dbReference>
<evidence type="ECO:0000256" key="6">
    <source>
        <dbReference type="ARBA" id="ARBA00023170"/>
    </source>
</evidence>
<feature type="domain" description="G-protein coupled receptors family 1 profile" evidence="10">
    <location>
        <begin position="48"/>
        <end position="261"/>
    </location>
</feature>
<name>A0A3Q3EDI4_9LABR</name>
<keyword evidence="4" id="KW-0297">G-protein coupled receptor</keyword>
<keyword evidence="12" id="KW-1185">Reference proteome</keyword>
<dbReference type="InParanoid" id="A0A3Q3EDI4"/>
<dbReference type="GO" id="GO:0004930">
    <property type="term" value="F:G protein-coupled receptor activity"/>
    <property type="evidence" value="ECO:0007669"/>
    <property type="project" value="UniProtKB-KW"/>
</dbReference>
<reference evidence="11" key="2">
    <citation type="submission" date="2025-09" db="UniProtKB">
        <authorList>
            <consortium name="Ensembl"/>
        </authorList>
    </citation>
    <scope>IDENTIFICATION</scope>
</reference>
<keyword evidence="6" id="KW-0675">Receptor</keyword>
<keyword evidence="5 9" id="KW-0472">Membrane</keyword>
<evidence type="ECO:0000256" key="3">
    <source>
        <dbReference type="ARBA" id="ARBA00022989"/>
    </source>
</evidence>
<accession>A0A3Q3EDI4</accession>
<dbReference type="Ensembl" id="ENSLBET00000004330.1">
    <property type="protein sequence ID" value="ENSLBEP00000004116.1"/>
    <property type="gene ID" value="ENSLBEG00000003179.1"/>
</dbReference>
<dbReference type="SUPFAM" id="SSF81321">
    <property type="entry name" value="Family A G protein-coupled receptor-like"/>
    <property type="match status" value="1"/>
</dbReference>
<evidence type="ECO:0000256" key="5">
    <source>
        <dbReference type="ARBA" id="ARBA00023136"/>
    </source>
</evidence>
<organism evidence="11 12">
    <name type="scientific">Labrus bergylta</name>
    <name type="common">ballan wrasse</name>
    <dbReference type="NCBI Taxonomy" id="56723"/>
    <lineage>
        <taxon>Eukaryota</taxon>
        <taxon>Metazoa</taxon>
        <taxon>Chordata</taxon>
        <taxon>Craniata</taxon>
        <taxon>Vertebrata</taxon>
        <taxon>Euteleostomi</taxon>
        <taxon>Actinopterygii</taxon>
        <taxon>Neopterygii</taxon>
        <taxon>Teleostei</taxon>
        <taxon>Neoteleostei</taxon>
        <taxon>Acanthomorphata</taxon>
        <taxon>Eupercaria</taxon>
        <taxon>Labriformes</taxon>
        <taxon>Labridae</taxon>
        <taxon>Labrus</taxon>
    </lineage>
</organism>